<dbReference type="RefSeq" id="WP_087938504.1">
    <property type="nucleotide sequence ID" value="NZ_FNAC01000009.1"/>
</dbReference>
<dbReference type="STRING" id="686796.SAMN04488104_100942"/>
<dbReference type="Proteomes" id="UP000199060">
    <property type="component" value="Unassembled WGS sequence"/>
</dbReference>
<evidence type="ECO:0000313" key="3">
    <source>
        <dbReference type="Proteomes" id="UP000199060"/>
    </source>
</evidence>
<reference evidence="3" key="1">
    <citation type="submission" date="2016-10" db="EMBL/GenBank/DDBJ databases">
        <authorList>
            <person name="Varghese N."/>
            <person name="Submissions S."/>
        </authorList>
    </citation>
    <scope>NUCLEOTIDE SEQUENCE [LARGE SCALE GENOMIC DNA]</scope>
    <source>
        <strain evidence="3">DSM 23095</strain>
    </source>
</reference>
<evidence type="ECO:0008006" key="4">
    <source>
        <dbReference type="Google" id="ProtNLM"/>
    </source>
</evidence>
<evidence type="ECO:0000313" key="2">
    <source>
        <dbReference type="EMBL" id="SDC91242.1"/>
    </source>
</evidence>
<organism evidence="2 3">
    <name type="scientific">Algoriphagus faecimaris</name>
    <dbReference type="NCBI Taxonomy" id="686796"/>
    <lineage>
        <taxon>Bacteria</taxon>
        <taxon>Pseudomonadati</taxon>
        <taxon>Bacteroidota</taxon>
        <taxon>Cytophagia</taxon>
        <taxon>Cytophagales</taxon>
        <taxon>Cyclobacteriaceae</taxon>
        <taxon>Algoriphagus</taxon>
    </lineage>
</organism>
<dbReference type="AlphaFoldDB" id="A0A1G6QFG3"/>
<keyword evidence="1" id="KW-1133">Transmembrane helix</keyword>
<dbReference type="EMBL" id="FNAC01000009">
    <property type="protein sequence ID" value="SDC91242.1"/>
    <property type="molecule type" value="Genomic_DNA"/>
</dbReference>
<keyword evidence="1" id="KW-0472">Membrane</keyword>
<keyword evidence="3" id="KW-1185">Reference proteome</keyword>
<protein>
    <recommendedName>
        <fullName evidence="4">GyrI-like small molecule binding domain-containing protein</fullName>
    </recommendedName>
</protein>
<sequence>MKNKLIIASVLLIVLIGVGYWVFDQLGGNNPILISKVNKQPDPLSGFYFVGIPQDERLGKAFEAIEIQKSLHPGSHLHTIYEVEPAGKLDTMRVFVGLNALVSADSISFRQFEEKGYLVAKISGSKWVMPSPKTVKKELKAYADSAELTLSEIFIDKIISEQEVHVIAPIKD</sequence>
<name>A0A1G6QFG3_9BACT</name>
<evidence type="ECO:0000256" key="1">
    <source>
        <dbReference type="SAM" id="Phobius"/>
    </source>
</evidence>
<accession>A0A1G6QFG3</accession>
<gene>
    <name evidence="2" type="ORF">SAMN04488104_100942</name>
</gene>
<proteinExistence type="predicted"/>
<feature type="transmembrane region" description="Helical" evidence="1">
    <location>
        <begin position="5"/>
        <end position="23"/>
    </location>
</feature>
<dbReference type="OrthoDB" id="980914at2"/>
<keyword evidence="1" id="KW-0812">Transmembrane</keyword>